<feature type="binding site" evidence="3">
    <location>
        <position position="504"/>
    </location>
    <ligand>
        <name>Zn(2+)</name>
        <dbReference type="ChEBI" id="CHEBI:29105"/>
        <label>2</label>
    </ligand>
</feature>
<organism evidence="5 6">
    <name type="scientific">Arcticibacter tournemirensis</name>
    <dbReference type="NCBI Taxonomy" id="699437"/>
    <lineage>
        <taxon>Bacteria</taxon>
        <taxon>Pseudomonadati</taxon>
        <taxon>Bacteroidota</taxon>
        <taxon>Sphingobacteriia</taxon>
        <taxon>Sphingobacteriales</taxon>
        <taxon>Sphingobacteriaceae</taxon>
        <taxon>Arcticibacter</taxon>
    </lineage>
</organism>
<comment type="caution">
    <text evidence="5">The sequence shown here is derived from an EMBL/GenBank/DDBJ whole genome shotgun (WGS) entry which is preliminary data.</text>
</comment>
<dbReference type="Proteomes" id="UP000290848">
    <property type="component" value="Unassembled WGS sequence"/>
</dbReference>
<reference evidence="5 6" key="1">
    <citation type="submission" date="2018-12" db="EMBL/GenBank/DDBJ databases">
        <title>The Draft Genome Sequence of the Soil Bacterium Pedobacter tournemirensis R1.</title>
        <authorList>
            <person name="He J."/>
        </authorList>
    </citation>
    <scope>NUCLEOTIDE SEQUENCE [LARGE SCALE GENOMIC DNA]</scope>
    <source>
        <strain evidence="5 6">R1</strain>
    </source>
</reference>
<dbReference type="Gene3D" id="3.40.720.10">
    <property type="entry name" value="Alkaline Phosphatase, subunit A"/>
    <property type="match status" value="1"/>
</dbReference>
<evidence type="ECO:0000256" key="3">
    <source>
        <dbReference type="PIRSR" id="PIRSR601952-2"/>
    </source>
</evidence>
<feature type="binding site" evidence="3">
    <location>
        <position position="457"/>
    </location>
    <ligand>
        <name>Mg(2+)</name>
        <dbReference type="ChEBI" id="CHEBI:18420"/>
    </ligand>
</feature>
<comment type="cofactor">
    <cofactor evidence="3">
        <name>Zn(2+)</name>
        <dbReference type="ChEBI" id="CHEBI:29105"/>
    </cofactor>
    <text evidence="3">Binds 2 Zn(2+) ions.</text>
</comment>
<feature type="binding site" evidence="3">
    <location>
        <position position="340"/>
    </location>
    <ligand>
        <name>Mg(2+)</name>
        <dbReference type="ChEBI" id="CHEBI:18420"/>
    </ligand>
</feature>
<dbReference type="GO" id="GO:0046872">
    <property type="term" value="F:metal ion binding"/>
    <property type="evidence" value="ECO:0007669"/>
    <property type="project" value="UniProtKB-KW"/>
</dbReference>
<dbReference type="Gene3D" id="3.20.20.190">
    <property type="entry name" value="Phosphatidylinositol (PI) phosphodiesterase"/>
    <property type="match status" value="1"/>
</dbReference>
<dbReference type="PANTHER" id="PTHR11596">
    <property type="entry name" value="ALKALINE PHOSPHATASE"/>
    <property type="match status" value="1"/>
</dbReference>
<keyword evidence="3" id="KW-0460">Magnesium</keyword>
<dbReference type="PRINTS" id="PR00113">
    <property type="entry name" value="ALKPHPHTASE"/>
</dbReference>
<dbReference type="InterPro" id="IPR001952">
    <property type="entry name" value="Alkaline_phosphatase"/>
</dbReference>
<evidence type="ECO:0000313" key="6">
    <source>
        <dbReference type="Proteomes" id="UP000290848"/>
    </source>
</evidence>
<dbReference type="EMBL" id="RXOC01000005">
    <property type="protein sequence ID" value="RXF70247.1"/>
    <property type="molecule type" value="Genomic_DNA"/>
</dbReference>
<sequence>MESIEADVFLQNGKLMVAHELKEIIPGYTLDSLYLKRAASLFRKNGGYPFANKRKKLQIVIDIKEKHQQVIPALLRLLKPYKDVFDPAVNPNAIRIVLSGDMPLPSHFGDYPAFIFYDGRPYIRYTEDQLARVAMISDNIKEYTDWNGKGTPFPEHKAKLIQVIEQAHRRKKPFRFWGTHDSPNTWIELHKMGADIINTDQPEALSNYAKKLPFTTYSLDKPLPVYKPSYKSDRSAGKVKNIILLIGDGMGLAHIKAGLSANHGSLNIANFKSIGLSRTEAANAGNTDSGAGGSAIATGHKANNATIGLDSVGMAVLKIPDILAREGKVSGLLSTGDVTDATPAVFFASQPDRSWSEKISLDLLNSNVNILAGSVPAPYRDLKKRGEYAKKLSDKGYETSYALSDFLSSEKKKQVLLLPDSVMRPVKEGRKDVLSVLLKKTLSLLKDNEKGFFVMAEGAQIDYGGHANDLPYVVTEMIDFDQAVGEALRFADEDGETLVVVTADHETGGLSLLDVDEKKGYISGAFSTNDHTNIMVPVFAYGPGSDLFSGMYQNTEIFDKIINLCSLGHQKQAAK</sequence>
<feature type="binding site" evidence="3">
    <location>
        <position position="342"/>
    </location>
    <ligand>
        <name>Mg(2+)</name>
        <dbReference type="ChEBI" id="CHEBI:18420"/>
    </ligand>
</feature>
<feature type="binding site" evidence="3">
    <location>
        <position position="466"/>
    </location>
    <ligand>
        <name>Zn(2+)</name>
        <dbReference type="ChEBI" id="CHEBI:29105"/>
        <label>2</label>
    </ligand>
</feature>
<dbReference type="GO" id="GO:0008081">
    <property type="term" value="F:phosphoric diester hydrolase activity"/>
    <property type="evidence" value="ECO:0007669"/>
    <property type="project" value="InterPro"/>
</dbReference>
<name>A0A4Q0MAH0_9SPHI</name>
<comment type="cofactor">
    <cofactor evidence="3">
        <name>Mg(2+)</name>
        <dbReference type="ChEBI" id="CHEBI:18420"/>
    </cofactor>
    <text evidence="3">Binds 1 Mg(2+) ion.</text>
</comment>
<keyword evidence="3" id="KW-0862">Zinc</keyword>
<comment type="similarity">
    <text evidence="4">Belongs to the alkaline phosphatase family.</text>
</comment>
<dbReference type="InterPro" id="IPR017946">
    <property type="entry name" value="PLC-like_Pdiesterase_TIM-brl"/>
</dbReference>
<keyword evidence="1" id="KW-0597">Phosphoprotein</keyword>
<evidence type="ECO:0000256" key="2">
    <source>
        <dbReference type="PIRSR" id="PIRSR601952-1"/>
    </source>
</evidence>
<accession>A0A4Q0MAH0</accession>
<dbReference type="GO" id="GO:0006629">
    <property type="term" value="P:lipid metabolic process"/>
    <property type="evidence" value="ECO:0007669"/>
    <property type="project" value="InterPro"/>
</dbReference>
<evidence type="ECO:0000313" key="5">
    <source>
        <dbReference type="EMBL" id="RXF70247.1"/>
    </source>
</evidence>
<evidence type="ECO:0000256" key="1">
    <source>
        <dbReference type="ARBA" id="ARBA00022553"/>
    </source>
</evidence>
<dbReference type="SMART" id="SM00098">
    <property type="entry name" value="alkPPc"/>
    <property type="match status" value="1"/>
</dbReference>
<keyword evidence="3" id="KW-0479">Metal-binding</keyword>
<gene>
    <name evidence="5" type="ORF">EKH83_09830</name>
</gene>
<feature type="active site" description="Phosphoserine intermediate" evidence="2">
    <location>
        <position position="289"/>
    </location>
</feature>
<feature type="binding site" evidence="3">
    <location>
        <position position="248"/>
    </location>
    <ligand>
        <name>Zn(2+)</name>
        <dbReference type="ChEBI" id="CHEBI:29105"/>
        <label>2</label>
    </ligand>
</feature>
<dbReference type="InterPro" id="IPR017850">
    <property type="entry name" value="Alkaline_phosphatase_core_sf"/>
</dbReference>
<dbReference type="AlphaFoldDB" id="A0A4Q0MAH0"/>
<feature type="binding site" evidence="3">
    <location>
        <position position="462"/>
    </location>
    <ligand>
        <name>Zn(2+)</name>
        <dbReference type="ChEBI" id="CHEBI:29105"/>
        <label>2</label>
    </ligand>
</feature>
<dbReference type="CDD" id="cd16012">
    <property type="entry name" value="ALP"/>
    <property type="match status" value="1"/>
</dbReference>
<evidence type="ECO:0000256" key="4">
    <source>
        <dbReference type="RuleBase" id="RU003946"/>
    </source>
</evidence>
<protein>
    <submittedName>
        <fullName evidence="5">Alkaline phosphatase</fullName>
    </submittedName>
</protein>
<dbReference type="GO" id="GO:0004035">
    <property type="term" value="F:alkaline phosphatase activity"/>
    <property type="evidence" value="ECO:0007669"/>
    <property type="project" value="TreeGrafter"/>
</dbReference>
<dbReference type="SUPFAM" id="SSF53649">
    <property type="entry name" value="Alkaline phosphatase-like"/>
    <property type="match status" value="1"/>
</dbReference>
<feature type="binding site" evidence="3">
    <location>
        <position position="505"/>
    </location>
    <ligand>
        <name>Zn(2+)</name>
        <dbReference type="ChEBI" id="CHEBI:29105"/>
        <label>2</label>
    </ligand>
</feature>
<dbReference type="SUPFAM" id="SSF51695">
    <property type="entry name" value="PLC-like phosphodiesterases"/>
    <property type="match status" value="1"/>
</dbReference>
<proteinExistence type="inferred from homology"/>
<dbReference type="Pfam" id="PF00245">
    <property type="entry name" value="Alk_phosphatase"/>
    <property type="match status" value="2"/>
</dbReference>
<dbReference type="PANTHER" id="PTHR11596:SF5">
    <property type="entry name" value="ALKALINE PHOSPHATASE"/>
    <property type="match status" value="1"/>
</dbReference>
<feature type="binding site" evidence="3">
    <location>
        <position position="248"/>
    </location>
    <ligand>
        <name>Mg(2+)</name>
        <dbReference type="ChEBI" id="CHEBI:18420"/>
    </ligand>
</feature>